<gene>
    <name evidence="3" type="ORF">GRF29_8g1045354</name>
</gene>
<dbReference type="Pfam" id="PF11951">
    <property type="entry name" value="Fungal_trans_2"/>
    <property type="match status" value="1"/>
</dbReference>
<feature type="coiled-coil region" evidence="1">
    <location>
        <begin position="1002"/>
        <end position="1029"/>
    </location>
</feature>
<sequence>MPRCKKCIKKGRECPGYDAQKPLQWVEPGKVNSRNRNKSSKKSTIIVPVKQDALYSADRNMSDDGGSHSSFESALSEFADTPEREELRYMYQKAYAGTRKASDLDKILLLENKDRIMQVLESGSVEEAAKMLRLEKNPLGGLRRILRYMLREDLPTYHLRDESCEVVQAIQYFNDRVIPENSDMEYTLVYNPQMMFFPPSALHLLTPASHSTFVCIALQHYSLRLPSGASEQALIANGPKIWQYRGEAIRELSRRIADKKTAYGLATIISIITFMANELQAQSLPNWRTHVDVLMRIIKVRGGMMTLYRNMYHMHPTVVLIHMIIISSNTTSPANDQVVLAPTLKEELENAEELYHELFPYCLCPPPVFFFIIRISYLRREASQAIVLGDDMTNLMVQATQLLSEINGFSVDDWAQPGDDHKDWLTIVLGPNTDQFGDEHAAKSPRGDTRNTSEGSIGYEKASQYTVSSISKPSTALRMALKCCKRGKDILLSTTYSTTPTSQDCPRFGLAFSRSPLVRIDLGHSDTAATFIGGIGSHQNFRTSERVQRTREVGSVRQPFQKATLFPTRHPPRPIRTVRSTRTSPSHPENIAIMADDNDMLLNAAGDRLTKRPKEDPNEDTTTQTDGKQNTHTRPRGRRHRSKIAQPTGNGLLSRDAMDQEVVGNDELDPEVEDEDDAEVEEEGETEDQKPREPTAAMKKKMATLASQITREAGDIVLSFEPSQLVPTALKVTWNEGDAQLLCSYNWQGANDGTNTIFVPGGPAKFINNKTLPHTIKTDQGFQARDYNYVRKPFDPFSPLFSAMSVMSPGFQMWDVDVLADRNNLRILLEYVQGKSNGPLRLDVYLIYNTLVFVRKGERFWQRQKMGIGNNFEKMFTEVEDGMEDATGHYRAIKYPMGPLQVIVRFEADAYFDEEASDELAPTEADAVKGALLANRPHFDFRPPVRLLQKGHIVPMAQMAELKTVTHKVDGTASVSCQDQLWFGRTSHLFTGIYRMEDNTKGQVLRIRYENAREKVRNWEERNQDSLRKLVDLLTKIRVALKQQNGPVRAGLLLRESRDSPLVLRTMLRKQHIIGRKFFQENWDQSRSSATRNQQHTARPFQHGMQGHRGQMGGMRNNYGPPHRGGYGGYNAQQPQRGGYGGYIPQQQPQPGPTRGGGNRGRGSGYARGQDQHRGRGGSHGATRGSPSGAI</sequence>
<feature type="compositionally biased region" description="Gly residues" evidence="2">
    <location>
        <begin position="1154"/>
        <end position="1166"/>
    </location>
</feature>
<evidence type="ECO:0000256" key="1">
    <source>
        <dbReference type="SAM" id="Coils"/>
    </source>
</evidence>
<dbReference type="Proteomes" id="UP001280581">
    <property type="component" value="Unassembled WGS sequence"/>
</dbReference>
<feature type="compositionally biased region" description="Polar residues" evidence="2">
    <location>
        <begin position="620"/>
        <end position="630"/>
    </location>
</feature>
<feature type="region of interest" description="Disordered" evidence="2">
    <location>
        <begin position="1084"/>
        <end position="1191"/>
    </location>
</feature>
<feature type="compositionally biased region" description="Low complexity" evidence="2">
    <location>
        <begin position="1102"/>
        <end position="1122"/>
    </location>
</feature>
<organism evidence="3 4">
    <name type="scientific">Pseudopithomyces chartarum</name>
    <dbReference type="NCBI Taxonomy" id="1892770"/>
    <lineage>
        <taxon>Eukaryota</taxon>
        <taxon>Fungi</taxon>
        <taxon>Dikarya</taxon>
        <taxon>Ascomycota</taxon>
        <taxon>Pezizomycotina</taxon>
        <taxon>Dothideomycetes</taxon>
        <taxon>Pleosporomycetidae</taxon>
        <taxon>Pleosporales</taxon>
        <taxon>Massarineae</taxon>
        <taxon>Didymosphaeriaceae</taxon>
        <taxon>Pseudopithomyces</taxon>
    </lineage>
</organism>
<comment type="caution">
    <text evidence="3">The sequence shown here is derived from an EMBL/GenBank/DDBJ whole genome shotgun (WGS) entry which is preliminary data.</text>
</comment>
<feature type="compositionally biased region" description="Low complexity" evidence="2">
    <location>
        <begin position="1130"/>
        <end position="1149"/>
    </location>
</feature>
<dbReference type="PANTHER" id="PTHR35179">
    <property type="entry name" value="PROTEIN CBG02620"/>
    <property type="match status" value="1"/>
</dbReference>
<protein>
    <submittedName>
        <fullName evidence="3">Uncharacterized protein</fullName>
    </submittedName>
</protein>
<feature type="region of interest" description="Disordered" evidence="2">
    <location>
        <begin position="609"/>
        <end position="697"/>
    </location>
</feature>
<evidence type="ECO:0000313" key="3">
    <source>
        <dbReference type="EMBL" id="KAK3215784.1"/>
    </source>
</evidence>
<feature type="region of interest" description="Disordered" evidence="2">
    <location>
        <begin position="436"/>
        <end position="457"/>
    </location>
</feature>
<evidence type="ECO:0000313" key="4">
    <source>
        <dbReference type="Proteomes" id="UP001280581"/>
    </source>
</evidence>
<evidence type="ECO:0000256" key="2">
    <source>
        <dbReference type="SAM" id="MobiDB-lite"/>
    </source>
</evidence>
<name>A0AAN6RMC5_9PLEO</name>
<keyword evidence="1" id="KW-0175">Coiled coil</keyword>
<feature type="compositionally biased region" description="Polar residues" evidence="2">
    <location>
        <begin position="1084"/>
        <end position="1097"/>
    </location>
</feature>
<proteinExistence type="predicted"/>
<dbReference type="EMBL" id="WVTA01000002">
    <property type="protein sequence ID" value="KAK3215784.1"/>
    <property type="molecule type" value="Genomic_DNA"/>
</dbReference>
<feature type="compositionally biased region" description="Acidic residues" evidence="2">
    <location>
        <begin position="664"/>
        <end position="686"/>
    </location>
</feature>
<accession>A0AAN6RMC5</accession>
<feature type="compositionally biased region" description="Basic and acidic residues" evidence="2">
    <location>
        <begin position="437"/>
        <end position="451"/>
    </location>
</feature>
<dbReference type="AlphaFoldDB" id="A0AAN6RMC5"/>
<dbReference type="InterPro" id="IPR021858">
    <property type="entry name" value="Fun_TF"/>
</dbReference>
<dbReference type="PANTHER" id="PTHR35179:SF1">
    <property type="entry name" value="INTEGRAL MEMBRANE PROTEIN"/>
    <property type="match status" value="1"/>
</dbReference>
<reference evidence="3 4" key="1">
    <citation type="submission" date="2021-02" db="EMBL/GenBank/DDBJ databases">
        <title>Genome assembly of Pseudopithomyces chartarum.</title>
        <authorList>
            <person name="Jauregui R."/>
            <person name="Singh J."/>
            <person name="Voisey C."/>
        </authorList>
    </citation>
    <scope>NUCLEOTIDE SEQUENCE [LARGE SCALE GENOMIC DNA]</scope>
    <source>
        <strain evidence="3 4">AGR01</strain>
    </source>
</reference>
<feature type="region of interest" description="Disordered" evidence="2">
    <location>
        <begin position="565"/>
        <end position="589"/>
    </location>
</feature>
<feature type="compositionally biased region" description="Basic residues" evidence="2">
    <location>
        <begin position="631"/>
        <end position="643"/>
    </location>
</feature>
<keyword evidence="4" id="KW-1185">Reference proteome</keyword>
<feature type="compositionally biased region" description="Polar residues" evidence="2">
    <location>
        <begin position="578"/>
        <end position="587"/>
    </location>
</feature>